<dbReference type="EMBL" id="BNAP01000007">
    <property type="protein sequence ID" value="GHG90475.1"/>
    <property type="molecule type" value="Genomic_DNA"/>
</dbReference>
<evidence type="ECO:0000313" key="6">
    <source>
        <dbReference type="EMBL" id="GHG90475.1"/>
    </source>
</evidence>
<dbReference type="SUPFAM" id="SSF48498">
    <property type="entry name" value="Tetracyclin repressor-like, C-terminal domain"/>
    <property type="match status" value="1"/>
</dbReference>
<dbReference type="SUPFAM" id="SSF46689">
    <property type="entry name" value="Homeodomain-like"/>
    <property type="match status" value="1"/>
</dbReference>
<feature type="DNA-binding region" description="H-T-H motif" evidence="4">
    <location>
        <begin position="31"/>
        <end position="50"/>
    </location>
</feature>
<keyword evidence="1" id="KW-0805">Transcription regulation</keyword>
<reference evidence="6" key="2">
    <citation type="submission" date="2020-09" db="EMBL/GenBank/DDBJ databases">
        <authorList>
            <person name="Sun Q."/>
            <person name="Zhou Y."/>
        </authorList>
    </citation>
    <scope>NUCLEOTIDE SEQUENCE</scope>
    <source>
        <strain evidence="6">CGMCC 1.7081</strain>
    </source>
</reference>
<sequence>MTQISKAEATRRKILETGHALVLKKGFVGVGLQEVLKASGVPKGSFYYYFPSKEAFGCALLQQYVDGYLALMDQLLAADLPDGRTRLMRYWGAWLAGTEDPARGWAEDCLVVKLAAEVADLSEDMRLVLSEGTEALIARIAQMIAEARADGSLPGGAPAPGLAQMLYQMWLGAALLTKLSRDRAPMRQAYEATQALLVCSGHSHIHPDPEED</sequence>
<dbReference type="PANTHER" id="PTHR47506:SF6">
    <property type="entry name" value="HTH-TYPE TRANSCRIPTIONAL REPRESSOR NEMR"/>
    <property type="match status" value="1"/>
</dbReference>
<gene>
    <name evidence="6" type="primary">ydhM</name>
    <name evidence="6" type="ORF">GCM10010961_20910</name>
</gene>
<evidence type="ECO:0000256" key="1">
    <source>
        <dbReference type="ARBA" id="ARBA00023015"/>
    </source>
</evidence>
<protein>
    <submittedName>
        <fullName evidence="6">TetR family transcriptional regulator</fullName>
    </submittedName>
</protein>
<dbReference type="Pfam" id="PF00440">
    <property type="entry name" value="TetR_N"/>
    <property type="match status" value="1"/>
</dbReference>
<dbReference type="InterPro" id="IPR009057">
    <property type="entry name" value="Homeodomain-like_sf"/>
</dbReference>
<name>A0A8J3MCN1_9RHOB</name>
<keyword evidence="2 4" id="KW-0238">DNA-binding</keyword>
<dbReference type="InterPro" id="IPR011075">
    <property type="entry name" value="TetR_C"/>
</dbReference>
<dbReference type="RefSeq" id="WP_028093735.1">
    <property type="nucleotide sequence ID" value="NZ_BNAP01000007.1"/>
</dbReference>
<dbReference type="InterPro" id="IPR036271">
    <property type="entry name" value="Tet_transcr_reg_TetR-rel_C_sf"/>
</dbReference>
<dbReference type="InterPro" id="IPR001647">
    <property type="entry name" value="HTH_TetR"/>
</dbReference>
<proteinExistence type="predicted"/>
<dbReference type="PANTHER" id="PTHR47506">
    <property type="entry name" value="TRANSCRIPTIONAL REGULATORY PROTEIN"/>
    <property type="match status" value="1"/>
</dbReference>
<dbReference type="Gene3D" id="1.10.357.10">
    <property type="entry name" value="Tetracycline Repressor, domain 2"/>
    <property type="match status" value="1"/>
</dbReference>
<feature type="domain" description="HTH tetR-type" evidence="5">
    <location>
        <begin position="8"/>
        <end position="68"/>
    </location>
</feature>
<dbReference type="Proteomes" id="UP000611500">
    <property type="component" value="Unassembled WGS sequence"/>
</dbReference>
<reference evidence="6" key="1">
    <citation type="journal article" date="2014" name="Int. J. Syst. Evol. Microbiol.">
        <title>Complete genome sequence of Corynebacterium casei LMG S-19264T (=DSM 44701T), isolated from a smear-ripened cheese.</title>
        <authorList>
            <consortium name="US DOE Joint Genome Institute (JGI-PGF)"/>
            <person name="Walter F."/>
            <person name="Albersmeier A."/>
            <person name="Kalinowski J."/>
            <person name="Ruckert C."/>
        </authorList>
    </citation>
    <scope>NUCLEOTIDE SEQUENCE</scope>
    <source>
        <strain evidence="6">CGMCC 1.7081</strain>
    </source>
</reference>
<organism evidence="6 7">
    <name type="scientific">Pseudodonghicola xiamenensis</name>
    <dbReference type="NCBI Taxonomy" id="337702"/>
    <lineage>
        <taxon>Bacteria</taxon>
        <taxon>Pseudomonadati</taxon>
        <taxon>Pseudomonadota</taxon>
        <taxon>Alphaproteobacteria</taxon>
        <taxon>Rhodobacterales</taxon>
        <taxon>Paracoccaceae</taxon>
        <taxon>Pseudodonghicola</taxon>
    </lineage>
</organism>
<dbReference type="AlphaFoldDB" id="A0A8J3MCN1"/>
<dbReference type="PRINTS" id="PR00455">
    <property type="entry name" value="HTHTETR"/>
</dbReference>
<evidence type="ECO:0000256" key="3">
    <source>
        <dbReference type="ARBA" id="ARBA00023163"/>
    </source>
</evidence>
<dbReference type="Pfam" id="PF16925">
    <property type="entry name" value="TetR_C_13"/>
    <property type="match status" value="1"/>
</dbReference>
<evidence type="ECO:0000256" key="4">
    <source>
        <dbReference type="PROSITE-ProRule" id="PRU00335"/>
    </source>
</evidence>
<evidence type="ECO:0000313" key="7">
    <source>
        <dbReference type="Proteomes" id="UP000611500"/>
    </source>
</evidence>
<evidence type="ECO:0000256" key="2">
    <source>
        <dbReference type="ARBA" id="ARBA00023125"/>
    </source>
</evidence>
<keyword evidence="3" id="KW-0804">Transcription</keyword>
<keyword evidence="7" id="KW-1185">Reference proteome</keyword>
<dbReference type="GO" id="GO:0003677">
    <property type="term" value="F:DNA binding"/>
    <property type="evidence" value="ECO:0007669"/>
    <property type="project" value="UniProtKB-UniRule"/>
</dbReference>
<comment type="caution">
    <text evidence="6">The sequence shown here is derived from an EMBL/GenBank/DDBJ whole genome shotgun (WGS) entry which is preliminary data.</text>
</comment>
<accession>A0A8J3MCN1</accession>
<evidence type="ECO:0000259" key="5">
    <source>
        <dbReference type="PROSITE" id="PS50977"/>
    </source>
</evidence>
<dbReference type="PROSITE" id="PS50977">
    <property type="entry name" value="HTH_TETR_2"/>
    <property type="match status" value="1"/>
</dbReference>